<dbReference type="PANTHER" id="PTHR43584:SF5">
    <property type="entry name" value="PROTEIN LICC"/>
    <property type="match status" value="1"/>
</dbReference>
<keyword evidence="6" id="KW-1185">Reference proteome</keyword>
<dbReference type="SUPFAM" id="SSF53448">
    <property type="entry name" value="Nucleotide-diphospho-sugar transferases"/>
    <property type="match status" value="1"/>
</dbReference>
<evidence type="ECO:0000256" key="2">
    <source>
        <dbReference type="ARBA" id="ARBA00022695"/>
    </source>
</evidence>
<keyword evidence="1 5" id="KW-0808">Transferase</keyword>
<keyword evidence="2" id="KW-0548">Nucleotidyltransferase</keyword>
<gene>
    <name evidence="5" type="ORF">INP52_04100</name>
</gene>
<dbReference type="CDD" id="cd02523">
    <property type="entry name" value="PC_cytidylyltransferase"/>
    <property type="match status" value="1"/>
</dbReference>
<dbReference type="Gene3D" id="3.90.1200.10">
    <property type="match status" value="1"/>
</dbReference>
<dbReference type="AlphaFoldDB" id="A0A7S7M9W5"/>
<feature type="domain" description="Aminoglycoside phosphotransferase" evidence="3">
    <location>
        <begin position="318"/>
        <end position="528"/>
    </location>
</feature>
<dbReference type="KEGG" id="tio:INP52_04100"/>
<feature type="domain" description="MobA-like NTP transferase" evidence="4">
    <location>
        <begin position="70"/>
        <end position="146"/>
    </location>
</feature>
<dbReference type="InterPro" id="IPR002575">
    <property type="entry name" value="Aminoglycoside_PTrfase"/>
</dbReference>
<organism evidence="5 6">
    <name type="scientific">Thermophilibacter immobilis</name>
    <dbReference type="NCBI Taxonomy" id="2779519"/>
    <lineage>
        <taxon>Bacteria</taxon>
        <taxon>Bacillati</taxon>
        <taxon>Actinomycetota</taxon>
        <taxon>Coriobacteriia</taxon>
        <taxon>Coriobacteriales</taxon>
        <taxon>Atopobiaceae</taxon>
        <taxon>Thermophilibacter</taxon>
    </lineage>
</organism>
<dbReference type="PANTHER" id="PTHR43584">
    <property type="entry name" value="NUCLEOTIDYL TRANSFERASE"/>
    <property type="match status" value="1"/>
</dbReference>
<protein>
    <submittedName>
        <fullName evidence="5">Phosphotransferase</fullName>
    </submittedName>
</protein>
<evidence type="ECO:0000313" key="6">
    <source>
        <dbReference type="Proteomes" id="UP000593735"/>
    </source>
</evidence>
<evidence type="ECO:0000259" key="4">
    <source>
        <dbReference type="Pfam" id="PF12804"/>
    </source>
</evidence>
<dbReference type="Pfam" id="PF01636">
    <property type="entry name" value="APH"/>
    <property type="match status" value="1"/>
</dbReference>
<dbReference type="Pfam" id="PF12804">
    <property type="entry name" value="NTP_transf_3"/>
    <property type="match status" value="1"/>
</dbReference>
<dbReference type="Gene3D" id="3.30.200.20">
    <property type="entry name" value="Phosphorylase Kinase, domain 1"/>
    <property type="match status" value="1"/>
</dbReference>
<dbReference type="GO" id="GO:0016779">
    <property type="term" value="F:nucleotidyltransferase activity"/>
    <property type="evidence" value="ECO:0007669"/>
    <property type="project" value="UniProtKB-KW"/>
</dbReference>
<dbReference type="SUPFAM" id="SSF56112">
    <property type="entry name" value="Protein kinase-like (PK-like)"/>
    <property type="match status" value="1"/>
</dbReference>
<dbReference type="InterPro" id="IPR050065">
    <property type="entry name" value="GlmU-like"/>
</dbReference>
<evidence type="ECO:0000256" key="1">
    <source>
        <dbReference type="ARBA" id="ARBA00022679"/>
    </source>
</evidence>
<dbReference type="InterPro" id="IPR011009">
    <property type="entry name" value="Kinase-like_dom_sf"/>
</dbReference>
<dbReference type="Gene3D" id="3.90.550.10">
    <property type="entry name" value="Spore Coat Polysaccharide Biosynthesis Protein SpsA, Chain A"/>
    <property type="match status" value="1"/>
</dbReference>
<evidence type="ECO:0000259" key="3">
    <source>
        <dbReference type="Pfam" id="PF01636"/>
    </source>
</evidence>
<accession>A0A7S7M9W5</accession>
<evidence type="ECO:0000313" key="5">
    <source>
        <dbReference type="EMBL" id="QOY61376.1"/>
    </source>
</evidence>
<dbReference type="Proteomes" id="UP000593735">
    <property type="component" value="Chromosome"/>
</dbReference>
<dbReference type="InterPro" id="IPR029044">
    <property type="entry name" value="Nucleotide-diphossugar_trans"/>
</dbReference>
<dbReference type="InterPro" id="IPR025877">
    <property type="entry name" value="MobA-like_NTP_Trfase"/>
</dbReference>
<name>A0A7S7M9W5_9ACTN</name>
<sequence>MGLSRNEFNVLVALLGESAHTQRDLADKTGLSLGLVNKTYRALSDRSLADGFRVTSDGLAALAPYKVDNAVIMAAGLSTRFAPLSYERPKGVLKVRGEVLIERQIRQLQAAGIADITVVVGYMKEAFFYLEDLLGVKIRVNEEYAARNNNSTLMLVREQLGNTYVCSSDDYFTQNVFEPYVYEAYYSGTYFAGPTDEYCMGTGTNGRIVNVTVGGSDSYGMLGHVYFDRSFSRRFVEILEQEYDRPETAQKLWEDIYVDHLKDLSMVLRPYEPGVIYEFDSLADLKEFDHDFLQNVDSEILDNICRTLDCTRDDVEGIVPIKEGLTNLSFRFTVGSTPYVYRHPGAGTEEIINRRSEAYSQSVAKRLGIDDTFIYQDPDKGWKISRFVDGCEPFDYHDQGQVAHAMELIRRLHASGESSEWTFAIYEEAQGLVRMLGQRRYPSFPDFEKLKGRAERLSACVRADGVAACLCHNDFYGPNFLVRGDEMYLIDWEYSAMSDYASDLGTFICCSDYDRAEADQAIARYFGREPTAQEYRHCLAYVGLSAYYWFVWALYKESKGDPVGEWLYLWYRATKEYSTAALELYSQMAHVS</sequence>
<reference evidence="5 6" key="1">
    <citation type="submission" date="2020-10" db="EMBL/GenBank/DDBJ databases">
        <title>Olsenella immobilis sp.nov., isolated from the mud in a fermentation cellar used for the production of Chinese strong-flavoured liquor.</title>
        <authorList>
            <person name="Lu L."/>
        </authorList>
    </citation>
    <scope>NUCLEOTIDE SEQUENCE [LARGE SCALE GENOMIC DNA]</scope>
    <source>
        <strain evidence="5 6">LZLJ-2</strain>
    </source>
</reference>
<proteinExistence type="predicted"/>
<dbReference type="RefSeq" id="WP_194372641.1">
    <property type="nucleotide sequence ID" value="NZ_CP063767.1"/>
</dbReference>
<dbReference type="CDD" id="cd05151">
    <property type="entry name" value="ChoK-like"/>
    <property type="match status" value="1"/>
</dbReference>
<dbReference type="EMBL" id="CP063767">
    <property type="protein sequence ID" value="QOY61376.1"/>
    <property type="molecule type" value="Genomic_DNA"/>
</dbReference>